<evidence type="ECO:0000313" key="3">
    <source>
        <dbReference type="Proteomes" id="UP000218627"/>
    </source>
</evidence>
<proteinExistence type="predicted"/>
<dbReference type="Proteomes" id="UP000218627">
    <property type="component" value="Unassembled WGS sequence"/>
</dbReference>
<gene>
    <name evidence="2" type="ORF">SAMN06265353_1635</name>
</gene>
<keyword evidence="1" id="KW-0812">Transmembrane</keyword>
<keyword evidence="1" id="KW-0472">Membrane</keyword>
<name>A0A285P5J1_9AQUI</name>
<organism evidence="2 3">
    <name type="scientific">Hydrogenobacter hydrogenophilus</name>
    <dbReference type="NCBI Taxonomy" id="35835"/>
    <lineage>
        <taxon>Bacteria</taxon>
        <taxon>Pseudomonadati</taxon>
        <taxon>Aquificota</taxon>
        <taxon>Aquificia</taxon>
        <taxon>Aquificales</taxon>
        <taxon>Aquificaceae</taxon>
        <taxon>Hydrogenobacter</taxon>
    </lineage>
</organism>
<sequence>MKIKDDKAIAVAISLFAIVLITYFITIIIAYVIANHR</sequence>
<keyword evidence="1" id="KW-1133">Transmembrane helix</keyword>
<evidence type="ECO:0000313" key="2">
    <source>
        <dbReference type="EMBL" id="SNZ16537.1"/>
    </source>
</evidence>
<evidence type="ECO:0000256" key="1">
    <source>
        <dbReference type="SAM" id="Phobius"/>
    </source>
</evidence>
<dbReference type="AlphaFoldDB" id="A0A285P5J1"/>
<dbReference type="EMBL" id="OBEN01000012">
    <property type="protein sequence ID" value="SNZ16537.1"/>
    <property type="molecule type" value="Genomic_DNA"/>
</dbReference>
<accession>A0A285P5J1</accession>
<feature type="transmembrane region" description="Helical" evidence="1">
    <location>
        <begin position="12"/>
        <end position="34"/>
    </location>
</feature>
<keyword evidence="3" id="KW-1185">Reference proteome</keyword>
<protein>
    <submittedName>
        <fullName evidence="2">Uncharacterized protein</fullName>
    </submittedName>
</protein>
<reference evidence="3" key="1">
    <citation type="submission" date="2017-09" db="EMBL/GenBank/DDBJ databases">
        <authorList>
            <person name="Varghese N."/>
            <person name="Submissions S."/>
        </authorList>
    </citation>
    <scope>NUCLEOTIDE SEQUENCE [LARGE SCALE GENOMIC DNA]</scope>
    <source>
        <strain evidence="3">DSM 2913</strain>
    </source>
</reference>